<evidence type="ECO:0000256" key="2">
    <source>
        <dbReference type="ARBA" id="ARBA00022553"/>
    </source>
</evidence>
<accession>A0A9X1VWU7</accession>
<feature type="domain" description="Strictosidine synthase conserved region" evidence="4">
    <location>
        <begin position="150"/>
        <end position="237"/>
    </location>
</feature>
<comment type="similarity">
    <text evidence="1">Belongs to the strictosidine synthase family.</text>
</comment>
<sequence>MMRKLFLVLGALLALLAAYLCLWPVPIEPVSWNAPVPPGYTGPYAVNQRLAGLRTISLGQESGPEHVAIGRDGRLYTTVASGNILRMAPDGSAQEVFVNTGGRVLGFDFDAAGNLIAADAYRGLLSIAPDRKITMLADRVNGEPIRYADAVVVARSGRMYFSDASTRFGAREWGGTFEASVLDILEQSATGRILEYDPATRAVRVVARGLSFANGVALGQDEQTLFVSETGRYRIWKIALEARDLDITQASPLAQLLFDNLPGYPDNLMRGRDGKIWVGLVKPRNATVDRLASQPFMRRLTLRLPRAMWPIPPAYGHVMAFTEAGRVVADLQDPSGAYPETTGVTETADRLYIQSLHAHGLGWLPR</sequence>
<evidence type="ECO:0000313" key="6">
    <source>
        <dbReference type="Proteomes" id="UP001139447"/>
    </source>
</evidence>
<dbReference type="InterPro" id="IPR018119">
    <property type="entry name" value="Strictosidine_synth_cons-reg"/>
</dbReference>
<dbReference type="EMBL" id="JALGBI010000001">
    <property type="protein sequence ID" value="MCJ0763544.1"/>
    <property type="molecule type" value="Genomic_DNA"/>
</dbReference>
<dbReference type="RefSeq" id="WP_243306133.1">
    <property type="nucleotide sequence ID" value="NZ_JALGBI010000001.1"/>
</dbReference>
<keyword evidence="2" id="KW-0597">Phosphoprotein</keyword>
<reference evidence="5" key="1">
    <citation type="submission" date="2022-03" db="EMBL/GenBank/DDBJ databases">
        <authorList>
            <person name="Woo C.Y."/>
        </authorList>
    </citation>
    <scope>NUCLEOTIDE SEQUENCE</scope>
    <source>
        <strain evidence="5">CYS-02</strain>
    </source>
</reference>
<comment type="caution">
    <text evidence="5">The sequence shown here is derived from an EMBL/GenBank/DDBJ whole genome shotgun (WGS) entry which is preliminary data.</text>
</comment>
<dbReference type="InterPro" id="IPR011042">
    <property type="entry name" value="6-blade_b-propeller_TolB-like"/>
</dbReference>
<dbReference type="Pfam" id="PF03088">
    <property type="entry name" value="Str_synth"/>
    <property type="match status" value="1"/>
</dbReference>
<dbReference type="Gene3D" id="2.120.10.30">
    <property type="entry name" value="TolB, C-terminal domain"/>
    <property type="match status" value="1"/>
</dbReference>
<dbReference type="SUPFAM" id="SSF63829">
    <property type="entry name" value="Calcium-dependent phosphotriesterase"/>
    <property type="match status" value="1"/>
</dbReference>
<name>A0A9X1VWU7_9BURK</name>
<dbReference type="Proteomes" id="UP001139447">
    <property type="component" value="Unassembled WGS sequence"/>
</dbReference>
<organism evidence="5 6">
    <name type="scientific">Variovorax terrae</name>
    <dbReference type="NCBI Taxonomy" id="2923278"/>
    <lineage>
        <taxon>Bacteria</taxon>
        <taxon>Pseudomonadati</taxon>
        <taxon>Pseudomonadota</taxon>
        <taxon>Betaproteobacteria</taxon>
        <taxon>Burkholderiales</taxon>
        <taxon>Comamonadaceae</taxon>
        <taxon>Variovorax</taxon>
    </lineage>
</organism>
<dbReference type="AlphaFoldDB" id="A0A9X1VWU7"/>
<protein>
    <submittedName>
        <fullName evidence="5">SMP-30/gluconolactonase/LRE family protein</fullName>
    </submittedName>
</protein>
<keyword evidence="3" id="KW-0325">Glycoprotein</keyword>
<dbReference type="Pfam" id="PF20067">
    <property type="entry name" value="SSL_N"/>
    <property type="match status" value="1"/>
</dbReference>
<dbReference type="GO" id="GO:0016787">
    <property type="term" value="F:hydrolase activity"/>
    <property type="evidence" value="ECO:0007669"/>
    <property type="project" value="TreeGrafter"/>
</dbReference>
<evidence type="ECO:0000313" key="5">
    <source>
        <dbReference type="EMBL" id="MCJ0763544.1"/>
    </source>
</evidence>
<evidence type="ECO:0000256" key="1">
    <source>
        <dbReference type="ARBA" id="ARBA00009191"/>
    </source>
</evidence>
<evidence type="ECO:0000256" key="3">
    <source>
        <dbReference type="ARBA" id="ARBA00023180"/>
    </source>
</evidence>
<dbReference type="PANTHER" id="PTHR10426:SF88">
    <property type="entry name" value="ADIPOCYTE PLASMA MEMBRANE-ASSOCIATED PROTEIN HEMOMUCIN-RELATED"/>
    <property type="match status" value="1"/>
</dbReference>
<evidence type="ECO:0000259" key="4">
    <source>
        <dbReference type="Pfam" id="PF03088"/>
    </source>
</evidence>
<gene>
    <name evidence="5" type="ORF">MMF98_10025</name>
</gene>
<keyword evidence="6" id="KW-1185">Reference proteome</keyword>
<proteinExistence type="inferred from homology"/>
<dbReference type="PANTHER" id="PTHR10426">
    <property type="entry name" value="STRICTOSIDINE SYNTHASE-RELATED"/>
    <property type="match status" value="1"/>
</dbReference>